<evidence type="ECO:0000259" key="1">
    <source>
        <dbReference type="Pfam" id="PF08896"/>
    </source>
</evidence>
<reference evidence="2 3" key="1">
    <citation type="submission" date="2018-08" db="EMBL/GenBank/DDBJ databases">
        <title>Complete genome sequence of JP2-74.</title>
        <authorList>
            <person name="Wu L."/>
        </authorList>
    </citation>
    <scope>NUCLEOTIDE SEQUENCE [LARGE SCALE GENOMIC DNA]</scope>
    <source>
        <strain evidence="2 3">JP2-74</strain>
    </source>
</reference>
<dbReference type="Proteomes" id="UP000259465">
    <property type="component" value="Chromosome"/>
</dbReference>
<evidence type="ECO:0000313" key="2">
    <source>
        <dbReference type="EMBL" id="AXT48233.1"/>
    </source>
</evidence>
<feature type="domain" description="DUF1842" evidence="1">
    <location>
        <begin position="18"/>
        <end position="140"/>
    </location>
</feature>
<evidence type="ECO:0000313" key="3">
    <source>
        <dbReference type="Proteomes" id="UP000259465"/>
    </source>
</evidence>
<organism evidence="2 3">
    <name type="scientific">Chromobacterium rhizoryzae</name>
    <dbReference type="NCBI Taxonomy" id="1778675"/>
    <lineage>
        <taxon>Bacteria</taxon>
        <taxon>Pseudomonadati</taxon>
        <taxon>Pseudomonadota</taxon>
        <taxon>Betaproteobacteria</taxon>
        <taxon>Neisseriales</taxon>
        <taxon>Chromobacteriaceae</taxon>
        <taxon>Chromobacterium</taxon>
    </lineage>
</organism>
<dbReference type="KEGG" id="crz:D1345_19590"/>
<dbReference type="EMBL" id="CP031968">
    <property type="protein sequence ID" value="AXT48233.1"/>
    <property type="molecule type" value="Genomic_DNA"/>
</dbReference>
<proteinExistence type="predicted"/>
<keyword evidence="3" id="KW-1185">Reference proteome</keyword>
<dbReference type="AlphaFoldDB" id="A0AAD0WAP5"/>
<dbReference type="InterPro" id="IPR014992">
    <property type="entry name" value="DUF1842"/>
</dbReference>
<dbReference type="Pfam" id="PF08896">
    <property type="entry name" value="DUF1842"/>
    <property type="match status" value="1"/>
</dbReference>
<accession>A0AAD0WAP5</accession>
<name>A0AAD0WAP5_9NEIS</name>
<gene>
    <name evidence="2" type="ORF">D1345_19590</name>
</gene>
<sequence>MLLISRSPNMTIDRDQKSGLFIVSYNVNKPGQAGGLNLRLDLTVYTPSRHITGRATITHATLQPLVFEHPIQGRYEEQGRDIELHLIGAPRMHDQHAQNQAHAAGHALLEQFFFDGQLKDGWQAGNNSKARYAFFQNQQWHEQLGQEVRLADEINNAIKALNLR</sequence>
<protein>
    <submittedName>
        <fullName evidence="2">DUF1842 domain-containing protein</fullName>
    </submittedName>
</protein>